<dbReference type="AlphaFoldDB" id="F6Q3L6"/>
<evidence type="ECO:0000259" key="6">
    <source>
        <dbReference type="PROSITE" id="PS51401"/>
    </source>
</evidence>
<dbReference type="EMBL" id="EAAA01001044">
    <property type="status" value="NOT_ANNOTATED_CDS"/>
    <property type="molecule type" value="Genomic_DNA"/>
</dbReference>
<dbReference type="InterPro" id="IPR039790">
    <property type="entry name" value="CHRD1"/>
</dbReference>
<keyword evidence="8" id="KW-1185">Reference proteome</keyword>
<dbReference type="Pfam" id="PF04968">
    <property type="entry name" value="CHORD"/>
    <property type="match status" value="2"/>
</dbReference>
<dbReference type="STRING" id="7719.ENSCINP00000013024"/>
<reference evidence="7" key="2">
    <citation type="journal article" date="2008" name="Genome Biol.">
        <title>Improved genome assembly and evidence-based global gene model set for the chordate Ciona intestinalis: new insight into intron and operon populations.</title>
        <authorList>
            <person name="Satou Y."/>
            <person name="Mineta K."/>
            <person name="Ogasawara M."/>
            <person name="Sasakura Y."/>
            <person name="Shoguchi E."/>
            <person name="Ueno K."/>
            <person name="Yamada L."/>
            <person name="Matsumoto J."/>
            <person name="Wasserscheid J."/>
            <person name="Dewar K."/>
            <person name="Wiley G.B."/>
            <person name="Macmil S.L."/>
            <person name="Roe B.A."/>
            <person name="Zeller R.W."/>
            <person name="Hastings K.E."/>
            <person name="Lemaire P."/>
            <person name="Lindquist E."/>
            <person name="Endo T."/>
            <person name="Hotta K."/>
            <person name="Inaba K."/>
        </authorList>
    </citation>
    <scope>NUCLEOTIDE SEQUENCE [LARGE SCALE GENOMIC DNA]</scope>
    <source>
        <strain evidence="7">wild type</strain>
    </source>
</reference>
<protein>
    <submittedName>
        <fullName evidence="7">Uncharacterized protein</fullName>
    </submittedName>
</protein>
<organism evidence="7 8">
    <name type="scientific">Ciona intestinalis</name>
    <name type="common">Transparent sea squirt</name>
    <name type="synonym">Ascidia intestinalis</name>
    <dbReference type="NCBI Taxonomy" id="7719"/>
    <lineage>
        <taxon>Eukaryota</taxon>
        <taxon>Metazoa</taxon>
        <taxon>Chordata</taxon>
        <taxon>Tunicata</taxon>
        <taxon>Ascidiacea</taxon>
        <taxon>Phlebobranchia</taxon>
        <taxon>Cionidae</taxon>
        <taxon>Ciona</taxon>
    </lineage>
</organism>
<dbReference type="PROSITE" id="PS51401">
    <property type="entry name" value="CHORD"/>
    <property type="match status" value="2"/>
</dbReference>
<reference evidence="8" key="1">
    <citation type="journal article" date="2002" name="Science">
        <title>The draft genome of Ciona intestinalis: insights into chordate and vertebrate origins.</title>
        <authorList>
            <person name="Dehal P."/>
            <person name="Satou Y."/>
            <person name="Campbell R.K."/>
            <person name="Chapman J."/>
            <person name="Degnan B."/>
            <person name="De Tomaso A."/>
            <person name="Davidson B."/>
            <person name="Di Gregorio A."/>
            <person name="Gelpke M."/>
            <person name="Goodstein D.M."/>
            <person name="Harafuji N."/>
            <person name="Hastings K.E."/>
            <person name="Ho I."/>
            <person name="Hotta K."/>
            <person name="Huang W."/>
            <person name="Kawashima T."/>
            <person name="Lemaire P."/>
            <person name="Martinez D."/>
            <person name="Meinertzhagen I.A."/>
            <person name="Necula S."/>
            <person name="Nonaka M."/>
            <person name="Putnam N."/>
            <person name="Rash S."/>
            <person name="Saiga H."/>
            <person name="Satake M."/>
            <person name="Terry A."/>
            <person name="Yamada L."/>
            <person name="Wang H.G."/>
            <person name="Awazu S."/>
            <person name="Azumi K."/>
            <person name="Boore J."/>
            <person name="Branno M."/>
            <person name="Chin-Bow S."/>
            <person name="DeSantis R."/>
            <person name="Doyle S."/>
            <person name="Francino P."/>
            <person name="Keys D.N."/>
            <person name="Haga S."/>
            <person name="Hayashi H."/>
            <person name="Hino K."/>
            <person name="Imai K.S."/>
            <person name="Inaba K."/>
            <person name="Kano S."/>
            <person name="Kobayashi K."/>
            <person name="Kobayashi M."/>
            <person name="Lee B.I."/>
            <person name="Makabe K.W."/>
            <person name="Manohar C."/>
            <person name="Matassi G."/>
            <person name="Medina M."/>
            <person name="Mochizuki Y."/>
            <person name="Mount S."/>
            <person name="Morishita T."/>
            <person name="Miura S."/>
            <person name="Nakayama A."/>
            <person name="Nishizaka S."/>
            <person name="Nomoto H."/>
            <person name="Ohta F."/>
            <person name="Oishi K."/>
            <person name="Rigoutsos I."/>
            <person name="Sano M."/>
            <person name="Sasaki A."/>
            <person name="Sasakura Y."/>
            <person name="Shoguchi E."/>
            <person name="Shin-i T."/>
            <person name="Spagnuolo A."/>
            <person name="Stainier D."/>
            <person name="Suzuki M.M."/>
            <person name="Tassy O."/>
            <person name="Takatori N."/>
            <person name="Tokuoka M."/>
            <person name="Yagi K."/>
            <person name="Yoshizaki F."/>
            <person name="Wada S."/>
            <person name="Zhang C."/>
            <person name="Hyatt P.D."/>
            <person name="Larimer F."/>
            <person name="Detter C."/>
            <person name="Doggett N."/>
            <person name="Glavina T."/>
            <person name="Hawkins T."/>
            <person name="Richardson P."/>
            <person name="Lucas S."/>
            <person name="Kohara Y."/>
            <person name="Levine M."/>
            <person name="Satoh N."/>
            <person name="Rokhsar D.S."/>
        </authorList>
    </citation>
    <scope>NUCLEOTIDE SEQUENCE [LARGE SCALE GENOMIC DNA]</scope>
</reference>
<evidence type="ECO:0000313" key="7">
    <source>
        <dbReference type="Ensembl" id="ENSCINP00000013024.3"/>
    </source>
</evidence>
<dbReference type="InterPro" id="IPR008978">
    <property type="entry name" value="HSP20-like_chaperone"/>
</dbReference>
<dbReference type="Gene3D" id="2.60.40.790">
    <property type="match status" value="1"/>
</dbReference>
<feature type="region of interest" description="Disordered" evidence="4">
    <location>
        <begin position="308"/>
        <end position="339"/>
    </location>
</feature>
<dbReference type="InterPro" id="IPR007051">
    <property type="entry name" value="CHORD_dom"/>
</dbReference>
<dbReference type="SUPFAM" id="SSF49764">
    <property type="entry name" value="HSP20-like chaperones"/>
    <property type="match status" value="1"/>
</dbReference>
<dbReference type="HOGENOM" id="CLU_040079_0_0_1"/>
<keyword evidence="2" id="KW-0677">Repeat</keyword>
<dbReference type="Proteomes" id="UP000008144">
    <property type="component" value="Chromosome 12"/>
</dbReference>
<evidence type="ECO:0000256" key="1">
    <source>
        <dbReference type="ARBA" id="ARBA00022723"/>
    </source>
</evidence>
<evidence type="ECO:0000256" key="4">
    <source>
        <dbReference type="SAM" id="MobiDB-lite"/>
    </source>
</evidence>
<evidence type="ECO:0000256" key="2">
    <source>
        <dbReference type="ARBA" id="ARBA00022737"/>
    </source>
</evidence>
<reference evidence="7" key="4">
    <citation type="submission" date="2025-09" db="UniProtKB">
        <authorList>
            <consortium name="Ensembl"/>
        </authorList>
    </citation>
    <scope>IDENTIFICATION</scope>
</reference>
<feature type="domain" description="CHORD" evidence="6">
    <location>
        <begin position="149"/>
        <end position="208"/>
    </location>
</feature>
<dbReference type="FunCoup" id="F6Q3L6">
    <property type="interactions" value="706"/>
</dbReference>
<evidence type="ECO:0000259" key="5">
    <source>
        <dbReference type="PROSITE" id="PS51203"/>
    </source>
</evidence>
<dbReference type="GeneTree" id="ENSGT00940000159429"/>
<dbReference type="Pfam" id="PF04969">
    <property type="entry name" value="CS"/>
    <property type="match status" value="1"/>
</dbReference>
<dbReference type="InParanoid" id="F6Q3L6"/>
<dbReference type="GO" id="GO:0051298">
    <property type="term" value="P:centrosome duplication"/>
    <property type="evidence" value="ECO:0000318"/>
    <property type="project" value="GO_Central"/>
</dbReference>
<name>F6Q3L6_CIOIN</name>
<dbReference type="GO" id="GO:0008270">
    <property type="term" value="F:zinc ion binding"/>
    <property type="evidence" value="ECO:0000318"/>
    <property type="project" value="GO_Central"/>
</dbReference>
<dbReference type="Gene3D" id="4.10.1130.20">
    <property type="match status" value="2"/>
</dbReference>
<accession>F6Q3L6</accession>
<evidence type="ECO:0000256" key="3">
    <source>
        <dbReference type="ARBA" id="ARBA00022833"/>
    </source>
</evidence>
<evidence type="ECO:0000313" key="8">
    <source>
        <dbReference type="Proteomes" id="UP000008144"/>
    </source>
</evidence>
<dbReference type="PROSITE" id="PS51203">
    <property type="entry name" value="CS"/>
    <property type="match status" value="1"/>
</dbReference>
<proteinExistence type="predicted"/>
<keyword evidence="1" id="KW-0479">Metal-binding</keyword>
<feature type="domain" description="CS" evidence="5">
    <location>
        <begin position="217"/>
        <end position="306"/>
    </location>
</feature>
<dbReference type="InterPro" id="IPR007052">
    <property type="entry name" value="CS_dom"/>
</dbReference>
<feature type="domain" description="CHORD" evidence="6">
    <location>
        <begin position="6"/>
        <end position="65"/>
    </location>
</feature>
<dbReference type="PANTHER" id="PTHR46983:SF3">
    <property type="entry name" value="CHPADIPLOID STATE MAINTENANCE PROTEIN CHPA"/>
    <property type="match status" value="1"/>
</dbReference>
<reference evidence="7" key="3">
    <citation type="submission" date="2025-08" db="UniProtKB">
        <authorList>
            <consortium name="Ensembl"/>
        </authorList>
    </citation>
    <scope>IDENTIFICATION</scope>
</reference>
<dbReference type="OMA" id="KGYTCCK"/>
<sequence>MTEIQCYNTSCGAKFDPASNTEDSCHYHSGGPIFHDALKGWSCCKKRTTDFSEFMKIPGCTTGKHSNEKPKAAMKAKVETTKQNKEVSILEKIITPPPKPINTVELDRPSSTEPLISIPIKVTSSYDKLKAMKTSAAVDDGVIKIGTKCRNGGCEEVYANAPCDLSECNHHPGIPVFHEGMKYWSCCQRKTSDFTAFLSQAGCSKGSHLWKSNTEEKTVCRKDWHQTGPNVIVSIFAKHANIETSKFEVNQVYLKANIDYEGHKHFDLQMHLFGVVDPKVCKVTVSGTKIEITLRKRDALYWKTLGEDDSKEEVQEQEQKKLKVTTKVEKKAESDSDSD</sequence>
<dbReference type="Ensembl" id="ENSCINT00000013024.3">
    <property type="protein sequence ID" value="ENSCINP00000013024.3"/>
    <property type="gene ID" value="ENSCING00000006324.3"/>
</dbReference>
<dbReference type="PANTHER" id="PTHR46983">
    <property type="entry name" value="CYSTEINE AND HISTIDINE-RICH DOMAIN-CONTAINING PROTEIN 1"/>
    <property type="match status" value="1"/>
</dbReference>
<keyword evidence="3" id="KW-0862">Zinc</keyword>